<keyword evidence="4 6" id="KW-0067">ATP-binding</keyword>
<dbReference type="Proteomes" id="UP000285596">
    <property type="component" value="Unassembled WGS sequence"/>
</dbReference>
<evidence type="ECO:0000256" key="1">
    <source>
        <dbReference type="ARBA" id="ARBA00005417"/>
    </source>
</evidence>
<name>A0A423V4E2_STRGL</name>
<feature type="domain" description="ABC transporter" evidence="5">
    <location>
        <begin position="22"/>
        <end position="247"/>
    </location>
</feature>
<dbReference type="InterPro" id="IPR003593">
    <property type="entry name" value="AAA+_ATPase"/>
</dbReference>
<dbReference type="PANTHER" id="PTHR42734:SF5">
    <property type="entry name" value="IRON TRANSPORT SYSTEM ATP-BINDING PROTEIN HI_0361-RELATED"/>
    <property type="match status" value="1"/>
</dbReference>
<dbReference type="PANTHER" id="PTHR42734">
    <property type="entry name" value="METAL TRANSPORT SYSTEM ATP-BINDING PROTEIN TM_0124-RELATED"/>
    <property type="match status" value="1"/>
</dbReference>
<evidence type="ECO:0000256" key="2">
    <source>
        <dbReference type="ARBA" id="ARBA00022448"/>
    </source>
</evidence>
<dbReference type="GO" id="GO:0016887">
    <property type="term" value="F:ATP hydrolysis activity"/>
    <property type="evidence" value="ECO:0007669"/>
    <property type="project" value="InterPro"/>
</dbReference>
<comment type="similarity">
    <text evidence="1">Belongs to the ABC transporter superfamily.</text>
</comment>
<dbReference type="SMART" id="SM00382">
    <property type="entry name" value="AAA"/>
    <property type="match status" value="1"/>
</dbReference>
<reference evidence="6 7" key="1">
    <citation type="submission" date="2018-08" db="EMBL/GenBank/DDBJ databases">
        <title>Streptomyces globisporus 1912-4Crt, whole genome shotgun sequence.</title>
        <authorList>
            <person name="Matselyukh B."/>
        </authorList>
    </citation>
    <scope>NUCLEOTIDE SEQUENCE [LARGE SCALE GENOMIC DNA]</scope>
    <source>
        <strain evidence="6 7">1912-4Crt</strain>
    </source>
</reference>
<dbReference type="EMBL" id="QWFA01000020">
    <property type="protein sequence ID" value="ROV69483.1"/>
    <property type="molecule type" value="Genomic_DNA"/>
</dbReference>
<sequence>MTIMFNNNATAPSCGERQSERVRFDDLNAGYPGRSVLHQLSAVIPALAMTALVGPNGSGKSTLLGVLAGVIDATSGQLRYAEGRPPAFVPQRGAVGDTLPLTARQTVEMGRWGERGPWRRLTRSDRTVVDSVMERLGVADLADRQLGELSGGQRQRVLIAQGLAQQSDLLLLDEPTTGLDPEARNRITALLTDLVADGTTVVQATHDLEAARSADACLLLGDGRLVGQGPPEQVLTPTALSRIRQPA</sequence>
<dbReference type="AlphaFoldDB" id="A0A423V4E2"/>
<dbReference type="Gene3D" id="3.40.50.300">
    <property type="entry name" value="P-loop containing nucleotide triphosphate hydrolases"/>
    <property type="match status" value="1"/>
</dbReference>
<dbReference type="SUPFAM" id="SSF52540">
    <property type="entry name" value="P-loop containing nucleoside triphosphate hydrolases"/>
    <property type="match status" value="1"/>
</dbReference>
<dbReference type="InterPro" id="IPR027417">
    <property type="entry name" value="P-loop_NTPase"/>
</dbReference>
<dbReference type="InterPro" id="IPR003439">
    <property type="entry name" value="ABC_transporter-like_ATP-bd"/>
</dbReference>
<gene>
    <name evidence="6" type="ORF">D3105_05640</name>
</gene>
<comment type="caution">
    <text evidence="6">The sequence shown here is derived from an EMBL/GenBank/DDBJ whole genome shotgun (WGS) entry which is preliminary data.</text>
</comment>
<dbReference type="PROSITE" id="PS00211">
    <property type="entry name" value="ABC_TRANSPORTER_1"/>
    <property type="match status" value="1"/>
</dbReference>
<dbReference type="InterPro" id="IPR047748">
    <property type="entry name" value="AztA-like"/>
</dbReference>
<keyword evidence="2" id="KW-0813">Transport</keyword>
<dbReference type="NCBIfam" id="NF040873">
    <property type="entry name" value="AztA"/>
    <property type="match status" value="1"/>
</dbReference>
<accession>A0A423V4E2</accession>
<protein>
    <submittedName>
        <fullName evidence="6">Metal ABC transporter ATP-binding protein</fullName>
    </submittedName>
</protein>
<dbReference type="InterPro" id="IPR017871">
    <property type="entry name" value="ABC_transporter-like_CS"/>
</dbReference>
<dbReference type="Pfam" id="PF00005">
    <property type="entry name" value="ABC_tran"/>
    <property type="match status" value="1"/>
</dbReference>
<evidence type="ECO:0000313" key="6">
    <source>
        <dbReference type="EMBL" id="ROV69483.1"/>
    </source>
</evidence>
<evidence type="ECO:0000256" key="3">
    <source>
        <dbReference type="ARBA" id="ARBA00022741"/>
    </source>
</evidence>
<dbReference type="PROSITE" id="PS50893">
    <property type="entry name" value="ABC_TRANSPORTER_2"/>
    <property type="match status" value="1"/>
</dbReference>
<keyword evidence="3" id="KW-0547">Nucleotide-binding</keyword>
<dbReference type="RefSeq" id="WP_118900556.1">
    <property type="nucleotide sequence ID" value="NZ_QWFA01000020.1"/>
</dbReference>
<dbReference type="InterPro" id="IPR050153">
    <property type="entry name" value="Metal_Ion_Import_ABC"/>
</dbReference>
<organism evidence="6 7">
    <name type="scientific">Streptomyces globisporus</name>
    <dbReference type="NCBI Taxonomy" id="1908"/>
    <lineage>
        <taxon>Bacteria</taxon>
        <taxon>Bacillati</taxon>
        <taxon>Actinomycetota</taxon>
        <taxon>Actinomycetes</taxon>
        <taxon>Kitasatosporales</taxon>
        <taxon>Streptomycetaceae</taxon>
        <taxon>Streptomyces</taxon>
    </lineage>
</organism>
<evidence type="ECO:0000259" key="5">
    <source>
        <dbReference type="PROSITE" id="PS50893"/>
    </source>
</evidence>
<dbReference type="GO" id="GO:0005524">
    <property type="term" value="F:ATP binding"/>
    <property type="evidence" value="ECO:0007669"/>
    <property type="project" value="UniProtKB-KW"/>
</dbReference>
<proteinExistence type="inferred from homology"/>
<evidence type="ECO:0000313" key="7">
    <source>
        <dbReference type="Proteomes" id="UP000285596"/>
    </source>
</evidence>
<evidence type="ECO:0000256" key="4">
    <source>
        <dbReference type="ARBA" id="ARBA00022840"/>
    </source>
</evidence>